<evidence type="ECO:0000313" key="2">
    <source>
        <dbReference type="Proteomes" id="UP000009138"/>
    </source>
</evidence>
<accession>I1BVF9</accession>
<organism evidence="1 2">
    <name type="scientific">Rhizopus delemar (strain RA 99-880 / ATCC MYA-4621 / FGSC 9543 / NRRL 43880)</name>
    <name type="common">Mucormycosis agent</name>
    <name type="synonym">Rhizopus arrhizus var. delemar</name>
    <dbReference type="NCBI Taxonomy" id="246409"/>
    <lineage>
        <taxon>Eukaryota</taxon>
        <taxon>Fungi</taxon>
        <taxon>Fungi incertae sedis</taxon>
        <taxon>Mucoromycota</taxon>
        <taxon>Mucoromycotina</taxon>
        <taxon>Mucoromycetes</taxon>
        <taxon>Mucorales</taxon>
        <taxon>Mucorineae</taxon>
        <taxon>Rhizopodaceae</taxon>
        <taxon>Rhizopus</taxon>
    </lineage>
</organism>
<reference evidence="1 2" key="1">
    <citation type="journal article" date="2009" name="PLoS Genet.">
        <title>Genomic analysis of the basal lineage fungus Rhizopus oryzae reveals a whole-genome duplication.</title>
        <authorList>
            <person name="Ma L.-J."/>
            <person name="Ibrahim A.S."/>
            <person name="Skory C."/>
            <person name="Grabherr M.G."/>
            <person name="Burger G."/>
            <person name="Butler M."/>
            <person name="Elias M."/>
            <person name="Idnurm A."/>
            <person name="Lang B.F."/>
            <person name="Sone T."/>
            <person name="Abe A."/>
            <person name="Calvo S.E."/>
            <person name="Corrochano L.M."/>
            <person name="Engels R."/>
            <person name="Fu J."/>
            <person name="Hansberg W."/>
            <person name="Kim J.-M."/>
            <person name="Kodira C.D."/>
            <person name="Koehrsen M.J."/>
            <person name="Liu B."/>
            <person name="Miranda-Saavedra D."/>
            <person name="O'Leary S."/>
            <person name="Ortiz-Castellanos L."/>
            <person name="Poulter R."/>
            <person name="Rodriguez-Romero J."/>
            <person name="Ruiz-Herrera J."/>
            <person name="Shen Y.-Q."/>
            <person name="Zeng Q."/>
            <person name="Galagan J."/>
            <person name="Birren B.W."/>
            <person name="Cuomo C.A."/>
            <person name="Wickes B.L."/>
        </authorList>
    </citation>
    <scope>NUCLEOTIDE SEQUENCE [LARGE SCALE GENOMIC DNA]</scope>
    <source>
        <strain evidence="2">RA 99-880 / ATCC MYA-4621 / FGSC 9543 / NRRL 43880</strain>
    </source>
</reference>
<evidence type="ECO:0000313" key="1">
    <source>
        <dbReference type="EMBL" id="EIE80189.1"/>
    </source>
</evidence>
<proteinExistence type="predicted"/>
<gene>
    <name evidence="1" type="ORF">RO3G_04894</name>
</gene>
<sequence length="139" mass="15663">MRFIHGMLSIDIHAESDIDSVPSSKCFYNGLSCSVFITSDGKKSMKKLIIGSNTMNLLITCPATISSNMPTVFVGPQINKYPSSFTTEYTQIFLQRSKIHAFKKAMESVEKLLIIMKMMIKMKSMKPRKLKVPKQSLGF</sequence>
<dbReference type="InParanoid" id="I1BVF9"/>
<dbReference type="EMBL" id="CH476734">
    <property type="protein sequence ID" value="EIE80189.1"/>
    <property type="molecule type" value="Genomic_DNA"/>
</dbReference>
<dbReference type="Proteomes" id="UP000009138">
    <property type="component" value="Unassembled WGS sequence"/>
</dbReference>
<dbReference type="VEuPathDB" id="FungiDB:RO3G_04894"/>
<dbReference type="OrthoDB" id="2296677at2759"/>
<keyword evidence="2" id="KW-1185">Reference proteome</keyword>
<protein>
    <submittedName>
        <fullName evidence="1">Uncharacterized protein</fullName>
    </submittedName>
</protein>
<dbReference type="AlphaFoldDB" id="I1BVF9"/>
<name>I1BVF9_RHIO9</name>
<dbReference type="GeneID" id="93611865"/>
<dbReference type="RefSeq" id="XP_067515585.1">
    <property type="nucleotide sequence ID" value="XM_067659484.1"/>
</dbReference>